<protein>
    <submittedName>
        <fullName evidence="1">Uncharacterized protein</fullName>
    </submittedName>
</protein>
<name>A0ACB8QNJ4_9AGAM</name>
<organism evidence="1 2">
    <name type="scientific">Vararia minispora EC-137</name>
    <dbReference type="NCBI Taxonomy" id="1314806"/>
    <lineage>
        <taxon>Eukaryota</taxon>
        <taxon>Fungi</taxon>
        <taxon>Dikarya</taxon>
        <taxon>Basidiomycota</taxon>
        <taxon>Agaricomycotina</taxon>
        <taxon>Agaricomycetes</taxon>
        <taxon>Russulales</taxon>
        <taxon>Lachnocladiaceae</taxon>
        <taxon>Vararia</taxon>
    </lineage>
</organism>
<dbReference type="Proteomes" id="UP000814128">
    <property type="component" value="Unassembled WGS sequence"/>
</dbReference>
<dbReference type="EMBL" id="MU273524">
    <property type="protein sequence ID" value="KAI0033242.1"/>
    <property type="molecule type" value="Genomic_DNA"/>
</dbReference>
<reference evidence="1" key="1">
    <citation type="submission" date="2021-02" db="EMBL/GenBank/DDBJ databases">
        <authorList>
            <consortium name="DOE Joint Genome Institute"/>
            <person name="Ahrendt S."/>
            <person name="Looney B.P."/>
            <person name="Miyauchi S."/>
            <person name="Morin E."/>
            <person name="Drula E."/>
            <person name="Courty P.E."/>
            <person name="Chicoki N."/>
            <person name="Fauchery L."/>
            <person name="Kohler A."/>
            <person name="Kuo A."/>
            <person name="Labutti K."/>
            <person name="Pangilinan J."/>
            <person name="Lipzen A."/>
            <person name="Riley R."/>
            <person name="Andreopoulos W."/>
            <person name="He G."/>
            <person name="Johnson J."/>
            <person name="Barry K.W."/>
            <person name="Grigoriev I.V."/>
            <person name="Nagy L."/>
            <person name="Hibbett D."/>
            <person name="Henrissat B."/>
            <person name="Matheny P.B."/>
            <person name="Labbe J."/>
            <person name="Martin F."/>
        </authorList>
    </citation>
    <scope>NUCLEOTIDE SEQUENCE</scope>
    <source>
        <strain evidence="1">EC-137</strain>
    </source>
</reference>
<evidence type="ECO:0000313" key="2">
    <source>
        <dbReference type="Proteomes" id="UP000814128"/>
    </source>
</evidence>
<accession>A0ACB8QNJ4</accession>
<gene>
    <name evidence="1" type="ORF">K488DRAFT_70017</name>
</gene>
<sequence>MEAFLCGKRQGSQRPGLAAGVRALRHGLARAGYARCRGRNGEKDGNPREGVDEIDEERKRGEDEKERGSRIDGRDRGRFRAPGWDWREKGNGWRLVSVVEICWGPRGGCGAWAEDFAITDDDARGGRGTWSGARLDRTGAERLEREKREPRQGDGRGAQAGRGGGAVEE</sequence>
<comment type="caution">
    <text evidence="1">The sequence shown here is derived from an EMBL/GenBank/DDBJ whole genome shotgun (WGS) entry which is preliminary data.</text>
</comment>
<evidence type="ECO:0000313" key="1">
    <source>
        <dbReference type="EMBL" id="KAI0033242.1"/>
    </source>
</evidence>
<reference evidence="1" key="2">
    <citation type="journal article" date="2022" name="New Phytol.">
        <title>Evolutionary transition to the ectomycorrhizal habit in the genomes of a hyperdiverse lineage of mushroom-forming fungi.</title>
        <authorList>
            <person name="Looney B."/>
            <person name="Miyauchi S."/>
            <person name="Morin E."/>
            <person name="Drula E."/>
            <person name="Courty P.E."/>
            <person name="Kohler A."/>
            <person name="Kuo A."/>
            <person name="LaButti K."/>
            <person name="Pangilinan J."/>
            <person name="Lipzen A."/>
            <person name="Riley R."/>
            <person name="Andreopoulos W."/>
            <person name="He G."/>
            <person name="Johnson J."/>
            <person name="Nolan M."/>
            <person name="Tritt A."/>
            <person name="Barry K.W."/>
            <person name="Grigoriev I.V."/>
            <person name="Nagy L.G."/>
            <person name="Hibbett D."/>
            <person name="Henrissat B."/>
            <person name="Matheny P.B."/>
            <person name="Labbe J."/>
            <person name="Martin F.M."/>
        </authorList>
    </citation>
    <scope>NUCLEOTIDE SEQUENCE</scope>
    <source>
        <strain evidence="1">EC-137</strain>
    </source>
</reference>
<keyword evidence="2" id="KW-1185">Reference proteome</keyword>
<proteinExistence type="predicted"/>